<sequence length="179" mass="18507">MDIKSCAGGLLFLALSVCCSTAVAEQGCPDGFTPNAAPVGTAGQNQCIPIPGLSRPSSGGGNYGPTGWKSAWGSIFFDSENSIVGIGEGEKNRSRARKAALEHCKSKGGKDCKEVLSYRNQCAAVVWGPSPTGQGFVMDTMTADTFAAAAVSAKEQCEPRSATGKCEIFYSGCSEPTAY</sequence>
<keyword evidence="1" id="KW-0732">Signal</keyword>
<dbReference type="InterPro" id="IPR025240">
    <property type="entry name" value="DUF4189"/>
</dbReference>
<feature type="signal peptide" evidence="1">
    <location>
        <begin position="1"/>
        <end position="24"/>
    </location>
</feature>
<proteinExistence type="predicted"/>
<evidence type="ECO:0000313" key="3">
    <source>
        <dbReference type="EMBL" id="UNP27439.1"/>
    </source>
</evidence>
<evidence type="ECO:0000256" key="1">
    <source>
        <dbReference type="SAM" id="SignalP"/>
    </source>
</evidence>
<name>A0ABY3X4E0_9GAMM</name>
<dbReference type="Pfam" id="PF13827">
    <property type="entry name" value="DUF4189"/>
    <property type="match status" value="1"/>
</dbReference>
<gene>
    <name evidence="3" type="ORF">MOV92_12935</name>
</gene>
<evidence type="ECO:0000313" key="4">
    <source>
        <dbReference type="Proteomes" id="UP000829194"/>
    </source>
</evidence>
<dbReference type="RefSeq" id="WP_187313006.1">
    <property type="nucleotide sequence ID" value="NZ_CP011131.1"/>
</dbReference>
<feature type="domain" description="DUF4189" evidence="2">
    <location>
        <begin position="72"/>
        <end position="173"/>
    </location>
</feature>
<accession>A0ABY3X4E0</accession>
<evidence type="ECO:0000259" key="2">
    <source>
        <dbReference type="Pfam" id="PF13827"/>
    </source>
</evidence>
<dbReference type="Proteomes" id="UP000829194">
    <property type="component" value="Chromosome"/>
</dbReference>
<organism evidence="3 4">
    <name type="scientific">Lysobacter gummosus</name>
    <dbReference type="NCBI Taxonomy" id="262324"/>
    <lineage>
        <taxon>Bacteria</taxon>
        <taxon>Pseudomonadati</taxon>
        <taxon>Pseudomonadota</taxon>
        <taxon>Gammaproteobacteria</taxon>
        <taxon>Lysobacterales</taxon>
        <taxon>Lysobacteraceae</taxon>
        <taxon>Lysobacter</taxon>
    </lineage>
</organism>
<protein>
    <submittedName>
        <fullName evidence="3">DUF4189 domain-containing protein</fullName>
    </submittedName>
</protein>
<feature type="chain" id="PRO_5046839652" evidence="1">
    <location>
        <begin position="25"/>
        <end position="179"/>
    </location>
</feature>
<keyword evidence="4" id="KW-1185">Reference proteome</keyword>
<dbReference type="EMBL" id="CP093547">
    <property type="protein sequence ID" value="UNP27439.1"/>
    <property type="molecule type" value="Genomic_DNA"/>
</dbReference>
<reference evidence="3 4" key="1">
    <citation type="submission" date="2022-03" db="EMBL/GenBank/DDBJ databases">
        <title>Complete genome sequence of Lysobacter capsici VKM B-2533 and Lysobacter gummosus 10.1.1, promising sources of lytic agents.</title>
        <authorList>
            <person name="Tarlachkov S.V."/>
            <person name="Kudryakova I.V."/>
            <person name="Afoshin A.S."/>
            <person name="Leontyevskaya E.A."/>
            <person name="Leontyevskaya N.V."/>
        </authorList>
    </citation>
    <scope>NUCLEOTIDE SEQUENCE [LARGE SCALE GENOMIC DNA]</scope>
    <source>
        <strain evidence="3 4">10.1.1</strain>
    </source>
</reference>